<comment type="caution">
    <text evidence="2">The sequence shown here is derived from an EMBL/GenBank/DDBJ whole genome shotgun (WGS) entry which is preliminary data.</text>
</comment>
<dbReference type="EMBL" id="LSRS01000003">
    <property type="protein sequence ID" value="KAF1085256.1"/>
    <property type="molecule type" value="Genomic_DNA"/>
</dbReference>
<dbReference type="AlphaFoldDB" id="A0A9D3AYB0"/>
<dbReference type="PANTHER" id="PTHR33930:SF8">
    <property type="entry name" value="4-CARBOXYMUCONOLACTONE DECARBOXYLASE"/>
    <property type="match status" value="1"/>
</dbReference>
<feature type="domain" description="Carboxymuconolactone decarboxylase-like" evidence="1">
    <location>
        <begin position="9"/>
        <end position="73"/>
    </location>
</feature>
<evidence type="ECO:0000259" key="1">
    <source>
        <dbReference type="Pfam" id="PF02627"/>
    </source>
</evidence>
<evidence type="ECO:0000313" key="3">
    <source>
        <dbReference type="Proteomes" id="UP000798488"/>
    </source>
</evidence>
<dbReference type="Gene3D" id="1.20.1290.10">
    <property type="entry name" value="AhpD-like"/>
    <property type="match status" value="1"/>
</dbReference>
<organism evidence="2 3">
    <name type="scientific">Sporotomaculum syntrophicum</name>
    <dbReference type="NCBI Taxonomy" id="182264"/>
    <lineage>
        <taxon>Bacteria</taxon>
        <taxon>Bacillati</taxon>
        <taxon>Bacillota</taxon>
        <taxon>Clostridia</taxon>
        <taxon>Eubacteriales</taxon>
        <taxon>Desulfallaceae</taxon>
        <taxon>Sporotomaculum</taxon>
    </lineage>
</organism>
<evidence type="ECO:0000313" key="2">
    <source>
        <dbReference type="EMBL" id="KAF1085256.1"/>
    </source>
</evidence>
<reference evidence="2" key="1">
    <citation type="submission" date="2016-02" db="EMBL/GenBank/DDBJ databases">
        <title>Draft Genome Sequence of Sporotomaculum syntrophicum Strain FB, a Syntrophic Benzoate Degrader.</title>
        <authorList>
            <person name="Nobu M.K."/>
            <person name="Narihiro T."/>
            <person name="Qiu Y.-L."/>
            <person name="Ohashi A."/>
            <person name="Liu W.-T."/>
            <person name="Yuji S."/>
        </authorList>
    </citation>
    <scope>NUCLEOTIDE SEQUENCE</scope>
    <source>
        <strain evidence="2">FB</strain>
    </source>
</reference>
<keyword evidence="3" id="KW-1185">Reference proteome</keyword>
<sequence length="107" mass="12076">MSMLAEFFPEFAAKMNEINDLYKQKRTIDEKTYQFICFALAIKARSKHCVQTHFKGALDAGATVEEIAYILALVMKEAAGSDECWSMDALSDIEDFIKENSDNDCCS</sequence>
<dbReference type="Pfam" id="PF02627">
    <property type="entry name" value="CMD"/>
    <property type="match status" value="1"/>
</dbReference>
<dbReference type="InterPro" id="IPR003779">
    <property type="entry name" value="CMD-like"/>
</dbReference>
<gene>
    <name evidence="2" type="ORF">SPSYN_01392</name>
</gene>
<protein>
    <submittedName>
        <fullName evidence="2">Carboxymuconolactone decarboxylase family protein</fullName>
    </submittedName>
</protein>
<dbReference type="GO" id="GO:0051920">
    <property type="term" value="F:peroxiredoxin activity"/>
    <property type="evidence" value="ECO:0007669"/>
    <property type="project" value="InterPro"/>
</dbReference>
<dbReference type="PANTHER" id="PTHR33930">
    <property type="entry name" value="ALKYL HYDROPEROXIDE REDUCTASE AHPD"/>
    <property type="match status" value="1"/>
</dbReference>
<dbReference type="OrthoDB" id="1797865at2"/>
<dbReference type="SUPFAM" id="SSF69118">
    <property type="entry name" value="AhpD-like"/>
    <property type="match status" value="1"/>
</dbReference>
<dbReference type="Proteomes" id="UP000798488">
    <property type="component" value="Unassembled WGS sequence"/>
</dbReference>
<proteinExistence type="predicted"/>
<name>A0A9D3AYB0_9FIRM</name>
<dbReference type="RefSeq" id="WP_161821750.1">
    <property type="nucleotide sequence ID" value="NZ_LSRS01000003.1"/>
</dbReference>
<dbReference type="InterPro" id="IPR029032">
    <property type="entry name" value="AhpD-like"/>
</dbReference>
<accession>A0A9D3AYB0</accession>